<feature type="non-terminal residue" evidence="1">
    <location>
        <position position="33"/>
    </location>
</feature>
<reference evidence="1" key="1">
    <citation type="submission" date="2018-05" db="EMBL/GenBank/DDBJ databases">
        <authorList>
            <person name="Lanie J.A."/>
            <person name="Ng W.-L."/>
            <person name="Kazmierczak K.M."/>
            <person name="Andrzejewski T.M."/>
            <person name="Davidsen T.M."/>
            <person name="Wayne K.J."/>
            <person name="Tettelin H."/>
            <person name="Glass J.I."/>
            <person name="Rusch D."/>
            <person name="Podicherti R."/>
            <person name="Tsui H.-C.T."/>
            <person name="Winkler M.E."/>
        </authorList>
    </citation>
    <scope>NUCLEOTIDE SEQUENCE</scope>
</reference>
<evidence type="ECO:0000313" key="1">
    <source>
        <dbReference type="EMBL" id="SVC80895.1"/>
    </source>
</evidence>
<proteinExistence type="predicted"/>
<dbReference type="Gene3D" id="3.40.720.10">
    <property type="entry name" value="Alkaline Phosphatase, subunit A"/>
    <property type="match status" value="1"/>
</dbReference>
<evidence type="ECO:0008006" key="2">
    <source>
        <dbReference type="Google" id="ProtNLM"/>
    </source>
</evidence>
<dbReference type="EMBL" id="UINC01112157">
    <property type="protein sequence ID" value="SVC80895.1"/>
    <property type="molecule type" value="Genomic_DNA"/>
</dbReference>
<protein>
    <recommendedName>
        <fullName evidence="2">Sulfatase N-terminal domain-containing protein</fullName>
    </recommendedName>
</protein>
<name>A0A382Q7I1_9ZZZZ</name>
<dbReference type="AlphaFoldDB" id="A0A382Q7I1"/>
<dbReference type="InterPro" id="IPR017850">
    <property type="entry name" value="Alkaline_phosphatase_core_sf"/>
</dbReference>
<gene>
    <name evidence="1" type="ORF">METZ01_LOCUS333749</name>
</gene>
<accession>A0A382Q7I1</accession>
<sequence>MPATRPNVLWICTDQQRHDTIRALGNPHINTPC</sequence>
<dbReference type="SUPFAM" id="SSF53649">
    <property type="entry name" value="Alkaline phosphatase-like"/>
    <property type="match status" value="1"/>
</dbReference>
<organism evidence="1">
    <name type="scientific">marine metagenome</name>
    <dbReference type="NCBI Taxonomy" id="408172"/>
    <lineage>
        <taxon>unclassified sequences</taxon>
        <taxon>metagenomes</taxon>
        <taxon>ecological metagenomes</taxon>
    </lineage>
</organism>